<dbReference type="AlphaFoldDB" id="A0A645FLD6"/>
<accession>A0A645FLD6</accession>
<comment type="caution">
    <text evidence="1">The sequence shown here is derived from an EMBL/GenBank/DDBJ whole genome shotgun (WGS) entry which is preliminary data.</text>
</comment>
<dbReference type="EMBL" id="VSSQ01061411">
    <property type="protein sequence ID" value="MPN14750.1"/>
    <property type="molecule type" value="Genomic_DNA"/>
</dbReference>
<reference evidence="1" key="1">
    <citation type="submission" date="2019-08" db="EMBL/GenBank/DDBJ databases">
        <authorList>
            <person name="Kucharzyk K."/>
            <person name="Murdoch R.W."/>
            <person name="Higgins S."/>
            <person name="Loffler F."/>
        </authorList>
    </citation>
    <scope>NUCLEOTIDE SEQUENCE</scope>
</reference>
<sequence>MLAGDDIAVVCQNDAASAACLYLLAVAVRAVGVVSVAEGEAVAACGVVGIDADDGGRCEFYDLRFAKCGSKTAG</sequence>
<proteinExistence type="predicted"/>
<protein>
    <submittedName>
        <fullName evidence="1">Uncharacterized protein</fullName>
    </submittedName>
</protein>
<name>A0A645FLD6_9ZZZZ</name>
<evidence type="ECO:0000313" key="1">
    <source>
        <dbReference type="EMBL" id="MPN14750.1"/>
    </source>
</evidence>
<gene>
    <name evidence="1" type="ORF">SDC9_162079</name>
</gene>
<organism evidence="1">
    <name type="scientific">bioreactor metagenome</name>
    <dbReference type="NCBI Taxonomy" id="1076179"/>
    <lineage>
        <taxon>unclassified sequences</taxon>
        <taxon>metagenomes</taxon>
        <taxon>ecological metagenomes</taxon>
    </lineage>
</organism>